<gene>
    <name evidence="1" type="ORF">EYF80_006811</name>
</gene>
<dbReference type="EMBL" id="SRLO01000036">
    <property type="protein sequence ID" value="TNN82854.1"/>
    <property type="molecule type" value="Genomic_DNA"/>
</dbReference>
<dbReference type="Proteomes" id="UP000314294">
    <property type="component" value="Unassembled WGS sequence"/>
</dbReference>
<protein>
    <submittedName>
        <fullName evidence="1">Uncharacterized protein</fullName>
    </submittedName>
</protein>
<evidence type="ECO:0000313" key="1">
    <source>
        <dbReference type="EMBL" id="TNN82854.1"/>
    </source>
</evidence>
<accession>A0A4Z2IZ77</accession>
<keyword evidence="2" id="KW-1185">Reference proteome</keyword>
<organism evidence="1 2">
    <name type="scientific">Liparis tanakae</name>
    <name type="common">Tanaka's snailfish</name>
    <dbReference type="NCBI Taxonomy" id="230148"/>
    <lineage>
        <taxon>Eukaryota</taxon>
        <taxon>Metazoa</taxon>
        <taxon>Chordata</taxon>
        <taxon>Craniata</taxon>
        <taxon>Vertebrata</taxon>
        <taxon>Euteleostomi</taxon>
        <taxon>Actinopterygii</taxon>
        <taxon>Neopterygii</taxon>
        <taxon>Teleostei</taxon>
        <taxon>Neoteleostei</taxon>
        <taxon>Acanthomorphata</taxon>
        <taxon>Eupercaria</taxon>
        <taxon>Perciformes</taxon>
        <taxon>Cottioidei</taxon>
        <taxon>Cottales</taxon>
        <taxon>Liparidae</taxon>
        <taxon>Liparis</taxon>
    </lineage>
</organism>
<sequence>MFGVIVTFSLTPRRAPLGRLASGPALGQLCGSDLSASTYSSTGSTTTTSSTSGLMSMVLPSDELVSSSCRAKLSALNELSSKARNRFNTFGHKRRNQ</sequence>
<comment type="caution">
    <text evidence="1">The sequence shown here is derived from an EMBL/GenBank/DDBJ whole genome shotgun (WGS) entry which is preliminary data.</text>
</comment>
<evidence type="ECO:0000313" key="2">
    <source>
        <dbReference type="Proteomes" id="UP000314294"/>
    </source>
</evidence>
<name>A0A4Z2IZ77_9TELE</name>
<dbReference type="AlphaFoldDB" id="A0A4Z2IZ77"/>
<reference evidence="1 2" key="1">
    <citation type="submission" date="2019-03" db="EMBL/GenBank/DDBJ databases">
        <title>First draft genome of Liparis tanakae, snailfish: a comprehensive survey of snailfish specific genes.</title>
        <authorList>
            <person name="Kim W."/>
            <person name="Song I."/>
            <person name="Jeong J.-H."/>
            <person name="Kim D."/>
            <person name="Kim S."/>
            <person name="Ryu S."/>
            <person name="Song J.Y."/>
            <person name="Lee S.K."/>
        </authorList>
    </citation>
    <scope>NUCLEOTIDE SEQUENCE [LARGE SCALE GENOMIC DNA]</scope>
    <source>
        <tissue evidence="1">Muscle</tissue>
    </source>
</reference>
<proteinExistence type="predicted"/>